<dbReference type="FunFam" id="1.20.1250.20:FF:000034">
    <property type="entry name" value="MFS general substrate transporter"/>
    <property type="match status" value="1"/>
</dbReference>
<feature type="transmembrane region" description="Helical" evidence="6">
    <location>
        <begin position="378"/>
        <end position="398"/>
    </location>
</feature>
<feature type="transmembrane region" description="Helical" evidence="6">
    <location>
        <begin position="181"/>
        <end position="202"/>
    </location>
</feature>
<evidence type="ECO:0000256" key="2">
    <source>
        <dbReference type="ARBA" id="ARBA00022448"/>
    </source>
</evidence>
<evidence type="ECO:0000256" key="5">
    <source>
        <dbReference type="ARBA" id="ARBA00023136"/>
    </source>
</evidence>
<dbReference type="AlphaFoldDB" id="A0A9W4HQT0"/>
<dbReference type="InterPro" id="IPR011701">
    <property type="entry name" value="MFS"/>
</dbReference>
<evidence type="ECO:0000313" key="7">
    <source>
        <dbReference type="EMBL" id="CAG8095767.1"/>
    </source>
</evidence>
<feature type="transmembrane region" description="Helical" evidence="6">
    <location>
        <begin position="214"/>
        <end position="236"/>
    </location>
</feature>
<feature type="transmembrane region" description="Helical" evidence="6">
    <location>
        <begin position="348"/>
        <end position="366"/>
    </location>
</feature>
<feature type="transmembrane region" description="Helical" evidence="6">
    <location>
        <begin position="79"/>
        <end position="99"/>
    </location>
</feature>
<dbReference type="SUPFAM" id="SSF103473">
    <property type="entry name" value="MFS general substrate transporter"/>
    <property type="match status" value="1"/>
</dbReference>
<keyword evidence="5 6" id="KW-0472">Membrane</keyword>
<dbReference type="Pfam" id="PF07690">
    <property type="entry name" value="MFS_1"/>
    <property type="match status" value="1"/>
</dbReference>
<proteinExistence type="predicted"/>
<evidence type="ECO:0000313" key="8">
    <source>
        <dbReference type="Proteomes" id="UP001153618"/>
    </source>
</evidence>
<keyword evidence="3 6" id="KW-0812">Transmembrane</keyword>
<sequence length="500" mass="56228">MDFEKDTGHEMVEDVKSTSSVPEIDRAAEKRLLWKLDIHVVPILMFLFLLAFLDRINIGNARLQGLEKDLGMEGHDYNIALFIFFIPYILFEVPSNLVLKKVPPSWWLSGIMFLWGISSICMLQTMLTFTGIVTICQGVTQSFGGLVACRFLLGLFEAGFMPGCIYLIAMYYKRHELQWRLNVFFSASILAGAVSGLLAYAIAKMDGVAGYSGWRWIFIIEGLATVASAIAAKFLIVDWPEQSTFLNDQERTMMIQRLSEDRGEAQMNRFDKPAMKRTFTDIKLYLGPIMYFGIVNTGYATSFFTPTILKQLGWTSVRAQVMSIPIYLVATVIALATAFASDRLRHRFAFTLTGCMIATIGYILLLCQESVPVGARYFALYAITGGGYMTQPILMGWLSNNMAGHYKQSIASAMQIGFGNCGGLVASNVFFDSEAPTYVTGFGVSLGMVWICGVACVVFFAYLHRENRVREQGKRDHRYEYPQEELENLGDDHPSFRFTY</sequence>
<evidence type="ECO:0000256" key="4">
    <source>
        <dbReference type="ARBA" id="ARBA00022989"/>
    </source>
</evidence>
<organism evidence="7 8">
    <name type="scientific">Penicillium olsonii</name>
    <dbReference type="NCBI Taxonomy" id="99116"/>
    <lineage>
        <taxon>Eukaryota</taxon>
        <taxon>Fungi</taxon>
        <taxon>Dikarya</taxon>
        <taxon>Ascomycota</taxon>
        <taxon>Pezizomycotina</taxon>
        <taxon>Eurotiomycetes</taxon>
        <taxon>Eurotiomycetidae</taxon>
        <taxon>Eurotiales</taxon>
        <taxon>Aspergillaceae</taxon>
        <taxon>Penicillium</taxon>
    </lineage>
</organism>
<evidence type="ECO:0008006" key="9">
    <source>
        <dbReference type="Google" id="ProtNLM"/>
    </source>
</evidence>
<feature type="transmembrane region" description="Helical" evidence="6">
    <location>
        <begin position="324"/>
        <end position="341"/>
    </location>
</feature>
<protein>
    <recommendedName>
        <fullName evidence="9">Major facilitator superfamily (MFS) profile domain-containing protein</fullName>
    </recommendedName>
</protein>
<dbReference type="Proteomes" id="UP001153618">
    <property type="component" value="Unassembled WGS sequence"/>
</dbReference>
<reference evidence="7" key="1">
    <citation type="submission" date="2021-07" db="EMBL/GenBank/DDBJ databases">
        <authorList>
            <person name="Branca A.L. A."/>
        </authorList>
    </citation>
    <scope>NUCLEOTIDE SEQUENCE</scope>
</reference>
<feature type="transmembrane region" description="Helical" evidence="6">
    <location>
        <begin position="437"/>
        <end position="463"/>
    </location>
</feature>
<feature type="transmembrane region" description="Helical" evidence="6">
    <location>
        <begin position="284"/>
        <end position="304"/>
    </location>
</feature>
<accession>A0A9W4HQT0</accession>
<feature type="transmembrane region" description="Helical" evidence="6">
    <location>
        <begin position="32"/>
        <end position="53"/>
    </location>
</feature>
<dbReference type="InterPro" id="IPR036259">
    <property type="entry name" value="MFS_trans_sf"/>
</dbReference>
<dbReference type="Gene3D" id="1.20.1250.20">
    <property type="entry name" value="MFS general substrate transporter like domains"/>
    <property type="match status" value="2"/>
</dbReference>
<feature type="transmembrane region" description="Helical" evidence="6">
    <location>
        <begin position="145"/>
        <end position="169"/>
    </location>
</feature>
<evidence type="ECO:0000256" key="3">
    <source>
        <dbReference type="ARBA" id="ARBA00022692"/>
    </source>
</evidence>
<dbReference type="EMBL" id="CAJVOS010000022">
    <property type="protein sequence ID" value="CAG8095767.1"/>
    <property type="molecule type" value="Genomic_DNA"/>
</dbReference>
<keyword evidence="2" id="KW-0813">Transport</keyword>
<dbReference type="FunFam" id="1.20.1250.20:FF:000068">
    <property type="entry name" value="MFS general substrate transporter"/>
    <property type="match status" value="1"/>
</dbReference>
<dbReference type="PANTHER" id="PTHR43791:SF52">
    <property type="entry name" value="TRANSPORTER, PUTATIVE (AFU_ORTHOLOGUE AFUA_1G11820)-RELATED"/>
    <property type="match status" value="1"/>
</dbReference>
<evidence type="ECO:0000256" key="6">
    <source>
        <dbReference type="SAM" id="Phobius"/>
    </source>
</evidence>
<dbReference type="GO" id="GO:0022857">
    <property type="term" value="F:transmembrane transporter activity"/>
    <property type="evidence" value="ECO:0007669"/>
    <property type="project" value="InterPro"/>
</dbReference>
<dbReference type="GO" id="GO:0016020">
    <property type="term" value="C:membrane"/>
    <property type="evidence" value="ECO:0007669"/>
    <property type="project" value="UniProtKB-SubCell"/>
</dbReference>
<feature type="transmembrane region" description="Helical" evidence="6">
    <location>
        <begin position="111"/>
        <end position="133"/>
    </location>
</feature>
<keyword evidence="4 6" id="KW-1133">Transmembrane helix</keyword>
<comment type="caution">
    <text evidence="7">The sequence shown here is derived from an EMBL/GenBank/DDBJ whole genome shotgun (WGS) entry which is preliminary data.</text>
</comment>
<evidence type="ECO:0000256" key="1">
    <source>
        <dbReference type="ARBA" id="ARBA00004141"/>
    </source>
</evidence>
<comment type="subcellular location">
    <subcellularLocation>
        <location evidence="1">Membrane</location>
        <topology evidence="1">Multi-pass membrane protein</topology>
    </subcellularLocation>
</comment>
<name>A0A9W4HQT0_PENOL</name>
<gene>
    <name evidence="7" type="ORF">POLS_LOCUS4528</name>
</gene>
<feature type="transmembrane region" description="Helical" evidence="6">
    <location>
        <begin position="410"/>
        <end position="431"/>
    </location>
</feature>
<dbReference type="OrthoDB" id="19923at2759"/>
<dbReference type="PANTHER" id="PTHR43791">
    <property type="entry name" value="PERMEASE-RELATED"/>
    <property type="match status" value="1"/>
</dbReference>
<keyword evidence="8" id="KW-1185">Reference proteome</keyword>